<dbReference type="Proteomes" id="UP001208114">
    <property type="component" value="Unassembled WGS sequence"/>
</dbReference>
<evidence type="ECO:0000256" key="1">
    <source>
        <dbReference type="SAM" id="Coils"/>
    </source>
</evidence>
<dbReference type="RefSeq" id="WP_262990967.1">
    <property type="nucleotide sequence ID" value="NZ_JAOTEN010000003.1"/>
</dbReference>
<evidence type="ECO:0000313" key="3">
    <source>
        <dbReference type="Proteomes" id="UP001208114"/>
    </source>
</evidence>
<dbReference type="EMBL" id="JAOTEN010000003">
    <property type="protein sequence ID" value="MCU7614945.1"/>
    <property type="molecule type" value="Genomic_DNA"/>
</dbReference>
<comment type="caution">
    <text evidence="2">The sequence shown here is derived from an EMBL/GenBank/DDBJ whole genome shotgun (WGS) entry which is preliminary data.</text>
</comment>
<feature type="coiled-coil region" evidence="1">
    <location>
        <begin position="146"/>
        <end position="180"/>
    </location>
</feature>
<proteinExistence type="predicted"/>
<keyword evidence="3" id="KW-1185">Reference proteome</keyword>
<evidence type="ECO:0000313" key="2">
    <source>
        <dbReference type="EMBL" id="MCU7614945.1"/>
    </source>
</evidence>
<organism evidence="2 3">
    <name type="scientific">Chryseobacterium gilvum</name>
    <dbReference type="NCBI Taxonomy" id="2976534"/>
    <lineage>
        <taxon>Bacteria</taxon>
        <taxon>Pseudomonadati</taxon>
        <taxon>Bacteroidota</taxon>
        <taxon>Flavobacteriia</taxon>
        <taxon>Flavobacteriales</taxon>
        <taxon>Weeksellaceae</taxon>
        <taxon>Chryseobacterium group</taxon>
        <taxon>Chryseobacterium</taxon>
    </lineage>
</organism>
<accession>A0ABT2W2L6</accession>
<reference evidence="3" key="1">
    <citation type="submission" date="2023-07" db="EMBL/GenBank/DDBJ databases">
        <title>Chryseobacterium sp. GMJ5 Genome sequencing and assembly.</title>
        <authorList>
            <person name="Jung Y."/>
        </authorList>
    </citation>
    <scope>NUCLEOTIDE SEQUENCE [LARGE SCALE GENOMIC DNA]</scope>
    <source>
        <strain evidence="3">GMJ5</strain>
    </source>
</reference>
<keyword evidence="1" id="KW-0175">Coiled coil</keyword>
<gene>
    <name evidence="2" type="ORF">N0B16_10895</name>
</gene>
<name>A0ABT2W2L6_9FLAO</name>
<sequence length="408" mass="46022">MKKIKFLTVLLVSALSGQEINTDLLKAPASPASNLLGVASSEINKPTDVADVMLGLQNLSDNFLKEGAYSMDFAPYWIFPGKTKNKTIGQMFDEKYTVPQTFVLSLAIKNTDSASTDLPVNSIYTGIGFKFSVLRGKATDESKIVYEQIKNLLNENVSNIDEVSQEIIEKDQELIDLKAKRTRLVKDLSPSEQEIVIQSTEYKLITAAIEKRLNTLKEVVDTQILTRQKYAENLKRIKELYGDFKIERTGFLLDFAGGTSIQFRDKMFNSSKVYNVGLWSVFGYAFKKEGTPLFLLRYMYNPDSERMTTEGIVTESNFSTFDAGLKYQYSPQNSKFTGSVEGIYRSFISGADYKPDWKFIFNLNYEIWANQHITLSLGKDFDNTIIKKGNAIAAISFISGLGTKRKIQ</sequence>
<protein>
    <submittedName>
        <fullName evidence="2">Uncharacterized protein</fullName>
    </submittedName>
</protein>